<dbReference type="EMBL" id="ML006087">
    <property type="protein sequence ID" value="RKP17004.1"/>
    <property type="molecule type" value="Genomic_DNA"/>
</dbReference>
<dbReference type="GO" id="GO:0000139">
    <property type="term" value="C:Golgi membrane"/>
    <property type="evidence" value="ECO:0007669"/>
    <property type="project" value="UniProtKB-SubCell"/>
</dbReference>
<dbReference type="GO" id="GO:0006509">
    <property type="term" value="P:membrane protein ectodomain proteolysis"/>
    <property type="evidence" value="ECO:0007669"/>
    <property type="project" value="TreeGrafter"/>
</dbReference>
<evidence type="ECO:0000313" key="6">
    <source>
        <dbReference type="EMBL" id="RKP17004.1"/>
    </source>
</evidence>
<comment type="subunit">
    <text evidence="5">Homodimer.</text>
</comment>
<organism evidence="6 7">
    <name type="scientific">Rozella allomycis (strain CSF55)</name>
    <dbReference type="NCBI Taxonomy" id="988480"/>
    <lineage>
        <taxon>Eukaryota</taxon>
        <taxon>Fungi</taxon>
        <taxon>Fungi incertae sedis</taxon>
        <taxon>Cryptomycota</taxon>
        <taxon>Cryptomycota incertae sedis</taxon>
        <taxon>Rozella</taxon>
    </lineage>
</organism>
<dbReference type="InterPro" id="IPR006639">
    <property type="entry name" value="Preselin/SPP"/>
</dbReference>
<dbReference type="SMART" id="SM00730">
    <property type="entry name" value="PSN"/>
    <property type="match status" value="1"/>
</dbReference>
<sequence>MDNTSTQRLEIEARDNTDPEKDYKENLRFFCIQVKNLFKPLLITFCLVSWFSLTTIDEKSSNLSPTLVYKQSSGDSTSTILGGSLINALIVLGSIVGMTLLFVLCYVLKLYKVRIFNYLEQLIYAWLGLSTSMILGGTGGLTFYGIIRYYNIAMDYLTFFFCLWNFVAVGLLCIYYHAPLYIQQSYLVVVSALLATNMARLPEWTAWCVVSVVSIYDLFAVLCPKGPLKMLITTAEERNEALPGLLYSVGMADTSKSMKASPGVYQVQVGIDDLENKNSFEIVDNITSPEVETDDT</sequence>
<keyword evidence="5" id="KW-0645">Protease</keyword>
<dbReference type="GO" id="GO:0070765">
    <property type="term" value="C:gamma-secretase complex"/>
    <property type="evidence" value="ECO:0007669"/>
    <property type="project" value="TreeGrafter"/>
</dbReference>
<accession>A0A4P9YD27</accession>
<dbReference type="GO" id="GO:0042500">
    <property type="term" value="F:aspartic endopeptidase activity, intramembrane cleaving"/>
    <property type="evidence" value="ECO:0007669"/>
    <property type="project" value="InterPro"/>
</dbReference>
<evidence type="ECO:0000256" key="1">
    <source>
        <dbReference type="ARBA" id="ARBA00004127"/>
    </source>
</evidence>
<feature type="transmembrane region" description="Helical" evidence="5">
    <location>
        <begin position="85"/>
        <end position="111"/>
    </location>
</feature>
<keyword evidence="5" id="KW-0333">Golgi apparatus</keyword>
<protein>
    <recommendedName>
        <fullName evidence="5">Presenilin</fullName>
        <ecNumber evidence="5">3.4.23.-</ecNumber>
    </recommendedName>
</protein>
<name>A0A4P9YD27_ROZAC</name>
<feature type="transmembrane region" description="Helical" evidence="5">
    <location>
        <begin position="123"/>
        <end position="147"/>
    </location>
</feature>
<feature type="non-terminal residue" evidence="6">
    <location>
        <position position="296"/>
    </location>
</feature>
<keyword evidence="4 5" id="KW-0472">Membrane</keyword>
<evidence type="ECO:0000256" key="3">
    <source>
        <dbReference type="ARBA" id="ARBA00022989"/>
    </source>
</evidence>
<feature type="transmembrane region" description="Helical" evidence="5">
    <location>
        <begin position="204"/>
        <end position="223"/>
    </location>
</feature>
<keyword evidence="3 5" id="KW-1133">Transmembrane helix</keyword>
<keyword evidence="2 5" id="KW-0812">Transmembrane</keyword>
<comment type="function">
    <text evidence="5">Probable subunit of the gamma-secretase complex, an endoprotease complex that catalyzes the intramembrane cleavage of integral membrane proteins such as Notch receptors.</text>
</comment>
<dbReference type="AlphaFoldDB" id="A0A4P9YD27"/>
<dbReference type="GO" id="GO:0005789">
    <property type="term" value="C:endoplasmic reticulum membrane"/>
    <property type="evidence" value="ECO:0007669"/>
    <property type="project" value="UniProtKB-SubCell"/>
</dbReference>
<gene>
    <name evidence="6" type="ORF">ROZALSC1DRAFT_31154</name>
</gene>
<comment type="similarity">
    <text evidence="5">Belongs to the peptidase A22A family.</text>
</comment>
<dbReference type="GO" id="GO:0016485">
    <property type="term" value="P:protein processing"/>
    <property type="evidence" value="ECO:0007669"/>
    <property type="project" value="InterPro"/>
</dbReference>
<reference evidence="7" key="1">
    <citation type="journal article" date="2018" name="Nat. Microbiol.">
        <title>Leveraging single-cell genomics to expand the fungal tree of life.</title>
        <authorList>
            <person name="Ahrendt S.R."/>
            <person name="Quandt C.A."/>
            <person name="Ciobanu D."/>
            <person name="Clum A."/>
            <person name="Salamov A."/>
            <person name="Andreopoulos B."/>
            <person name="Cheng J.F."/>
            <person name="Woyke T."/>
            <person name="Pelin A."/>
            <person name="Henrissat B."/>
            <person name="Reynolds N.K."/>
            <person name="Benny G.L."/>
            <person name="Smith M.E."/>
            <person name="James T.Y."/>
            <person name="Grigoriev I.V."/>
        </authorList>
    </citation>
    <scope>NUCLEOTIDE SEQUENCE [LARGE SCALE GENOMIC DNA]</scope>
    <source>
        <strain evidence="7">CSF55</strain>
    </source>
</reference>
<feature type="transmembrane region" description="Helical" evidence="5">
    <location>
        <begin position="153"/>
        <end position="173"/>
    </location>
</feature>
<keyword evidence="5" id="KW-0378">Hydrolase</keyword>
<dbReference type="PRINTS" id="PR01072">
    <property type="entry name" value="PRESENILIN"/>
</dbReference>
<keyword evidence="5" id="KW-0256">Endoplasmic reticulum</keyword>
<evidence type="ECO:0000256" key="5">
    <source>
        <dbReference type="RuleBase" id="RU361148"/>
    </source>
</evidence>
<evidence type="ECO:0000313" key="7">
    <source>
        <dbReference type="Proteomes" id="UP000281549"/>
    </source>
</evidence>
<dbReference type="EC" id="3.4.23.-" evidence="5"/>
<evidence type="ECO:0000256" key="2">
    <source>
        <dbReference type="ARBA" id="ARBA00022692"/>
    </source>
</evidence>
<dbReference type="Pfam" id="PF01080">
    <property type="entry name" value="Presenilin"/>
    <property type="match status" value="1"/>
</dbReference>
<dbReference type="InterPro" id="IPR001108">
    <property type="entry name" value="Peptidase_A22A"/>
</dbReference>
<comment type="domain">
    <text evidence="5">The PAL motif is required for normal active site conformation.</text>
</comment>
<evidence type="ECO:0000256" key="4">
    <source>
        <dbReference type="ARBA" id="ARBA00023136"/>
    </source>
</evidence>
<proteinExistence type="inferred from homology"/>
<dbReference type="PANTHER" id="PTHR10202">
    <property type="entry name" value="PRESENILIN"/>
    <property type="match status" value="1"/>
</dbReference>
<keyword evidence="5" id="KW-0914">Notch signaling pathway</keyword>
<dbReference type="PANTHER" id="PTHR10202:SF13">
    <property type="entry name" value="PRESENILIN HOMOLOG"/>
    <property type="match status" value="1"/>
</dbReference>
<comment type="subcellular location">
    <subcellularLocation>
        <location evidence="1">Endomembrane system</location>
        <topology evidence="1">Multi-pass membrane protein</topology>
    </subcellularLocation>
    <subcellularLocation>
        <location evidence="5">Endoplasmic reticulum membrane</location>
        <topology evidence="5">Multi-pass membrane protein</topology>
    </subcellularLocation>
    <subcellularLocation>
        <location evidence="5">Golgi apparatus membrane</location>
        <topology evidence="5">Multi-pass membrane protein</topology>
    </subcellularLocation>
</comment>
<dbReference type="Proteomes" id="UP000281549">
    <property type="component" value="Unassembled WGS sequence"/>
</dbReference>